<reference evidence="1" key="1">
    <citation type="journal article" date="2019" name="bioRxiv">
        <title>The Genome of the Zebra Mussel, Dreissena polymorpha: A Resource for Invasive Species Research.</title>
        <authorList>
            <person name="McCartney M.A."/>
            <person name="Auch B."/>
            <person name="Kono T."/>
            <person name="Mallez S."/>
            <person name="Zhang Y."/>
            <person name="Obille A."/>
            <person name="Becker A."/>
            <person name="Abrahante J.E."/>
            <person name="Garbe J."/>
            <person name="Badalamenti J.P."/>
            <person name="Herman A."/>
            <person name="Mangelson H."/>
            <person name="Liachko I."/>
            <person name="Sullivan S."/>
            <person name="Sone E.D."/>
            <person name="Koren S."/>
            <person name="Silverstein K.A.T."/>
            <person name="Beckman K.B."/>
            <person name="Gohl D.M."/>
        </authorList>
    </citation>
    <scope>NUCLEOTIDE SEQUENCE</scope>
    <source>
        <strain evidence="1">Duluth1</strain>
        <tissue evidence="1">Whole animal</tissue>
    </source>
</reference>
<name>A0A9D4BK74_DREPO</name>
<dbReference type="EMBL" id="JAIWYP010000014">
    <property type="protein sequence ID" value="KAH3706726.1"/>
    <property type="molecule type" value="Genomic_DNA"/>
</dbReference>
<gene>
    <name evidence="1" type="ORF">DPMN_066114</name>
</gene>
<dbReference type="AlphaFoldDB" id="A0A9D4BK74"/>
<sequence>MIGPYHVKLRLLAALGRPGVQGSVVARERLPTAVQVIRHQVDEVQVSAIW</sequence>
<accession>A0A9D4BK74</accession>
<proteinExistence type="predicted"/>
<organism evidence="1 2">
    <name type="scientific">Dreissena polymorpha</name>
    <name type="common">Zebra mussel</name>
    <name type="synonym">Mytilus polymorpha</name>
    <dbReference type="NCBI Taxonomy" id="45954"/>
    <lineage>
        <taxon>Eukaryota</taxon>
        <taxon>Metazoa</taxon>
        <taxon>Spiralia</taxon>
        <taxon>Lophotrochozoa</taxon>
        <taxon>Mollusca</taxon>
        <taxon>Bivalvia</taxon>
        <taxon>Autobranchia</taxon>
        <taxon>Heteroconchia</taxon>
        <taxon>Euheterodonta</taxon>
        <taxon>Imparidentia</taxon>
        <taxon>Neoheterodontei</taxon>
        <taxon>Myida</taxon>
        <taxon>Dreissenoidea</taxon>
        <taxon>Dreissenidae</taxon>
        <taxon>Dreissena</taxon>
    </lineage>
</organism>
<keyword evidence="2" id="KW-1185">Reference proteome</keyword>
<comment type="caution">
    <text evidence="1">The sequence shown here is derived from an EMBL/GenBank/DDBJ whole genome shotgun (WGS) entry which is preliminary data.</text>
</comment>
<dbReference type="Proteomes" id="UP000828390">
    <property type="component" value="Unassembled WGS sequence"/>
</dbReference>
<evidence type="ECO:0000313" key="2">
    <source>
        <dbReference type="Proteomes" id="UP000828390"/>
    </source>
</evidence>
<reference evidence="1" key="2">
    <citation type="submission" date="2020-11" db="EMBL/GenBank/DDBJ databases">
        <authorList>
            <person name="McCartney M.A."/>
            <person name="Auch B."/>
            <person name="Kono T."/>
            <person name="Mallez S."/>
            <person name="Becker A."/>
            <person name="Gohl D.M."/>
            <person name="Silverstein K.A.T."/>
            <person name="Koren S."/>
            <person name="Bechman K.B."/>
            <person name="Herman A."/>
            <person name="Abrahante J.E."/>
            <person name="Garbe J."/>
        </authorList>
    </citation>
    <scope>NUCLEOTIDE SEQUENCE</scope>
    <source>
        <strain evidence="1">Duluth1</strain>
        <tissue evidence="1">Whole animal</tissue>
    </source>
</reference>
<evidence type="ECO:0000313" key="1">
    <source>
        <dbReference type="EMBL" id="KAH3706726.1"/>
    </source>
</evidence>
<protein>
    <submittedName>
        <fullName evidence="1">Uncharacterized protein</fullName>
    </submittedName>
</protein>